<name>A0A1G7F3S3_9SPHI</name>
<reference evidence="1 2" key="1">
    <citation type="submission" date="2016-10" db="EMBL/GenBank/DDBJ databases">
        <authorList>
            <person name="de Groot N.N."/>
        </authorList>
    </citation>
    <scope>NUCLEOTIDE SEQUENCE [LARGE SCALE GENOMIC DNA]</scope>
    <source>
        <strain evidence="1 2">47C3B</strain>
    </source>
</reference>
<keyword evidence="2" id="KW-1185">Reference proteome</keyword>
<proteinExistence type="predicted"/>
<protein>
    <submittedName>
        <fullName evidence="1">Uncharacterized protein</fullName>
    </submittedName>
</protein>
<evidence type="ECO:0000313" key="1">
    <source>
        <dbReference type="EMBL" id="SDE70551.1"/>
    </source>
</evidence>
<dbReference type="AlphaFoldDB" id="A0A1G7F3S3"/>
<sequence>MIDVENLKQYQIKRPDRWSLFGDAEDFDNLPVSHKDQIFFLDKTATDFLYEFLKVAKLIATNDNPFSKNNFKTVEHYTQMDNENGLKKWLYNRAIPFKEEVFLLGDDCILTTWKIVVKYAPDLFFSNDTVVFNSTLNWCLFYFHHDHLFFGRDNIYDTSNDQIKMDEINRLKGIYPNMKFPY</sequence>
<dbReference type="Proteomes" id="UP000199072">
    <property type="component" value="Unassembled WGS sequence"/>
</dbReference>
<evidence type="ECO:0000313" key="2">
    <source>
        <dbReference type="Proteomes" id="UP000199072"/>
    </source>
</evidence>
<organism evidence="1 2">
    <name type="scientific">Mucilaginibacter pineti</name>
    <dbReference type="NCBI Taxonomy" id="1391627"/>
    <lineage>
        <taxon>Bacteria</taxon>
        <taxon>Pseudomonadati</taxon>
        <taxon>Bacteroidota</taxon>
        <taxon>Sphingobacteriia</taxon>
        <taxon>Sphingobacteriales</taxon>
        <taxon>Sphingobacteriaceae</taxon>
        <taxon>Mucilaginibacter</taxon>
    </lineage>
</organism>
<dbReference type="EMBL" id="FNAI01000008">
    <property type="protein sequence ID" value="SDE70551.1"/>
    <property type="molecule type" value="Genomic_DNA"/>
</dbReference>
<accession>A0A1G7F3S3</accession>
<dbReference type="RefSeq" id="WP_091151243.1">
    <property type="nucleotide sequence ID" value="NZ_FNAI01000008.1"/>
</dbReference>
<dbReference type="OrthoDB" id="840133at2"/>
<gene>
    <name evidence="1" type="ORF">SAMN05216464_108281</name>
</gene>